<evidence type="ECO:0000256" key="1">
    <source>
        <dbReference type="ARBA" id="ARBA00004275"/>
    </source>
</evidence>
<dbReference type="Gene3D" id="3.90.226.10">
    <property type="entry name" value="2-enoyl-CoA Hydratase, Chain A, domain 1"/>
    <property type="match status" value="1"/>
</dbReference>
<dbReference type="AlphaFoldDB" id="A0A937JEB5"/>
<dbReference type="PANTHER" id="PTHR43149">
    <property type="entry name" value="ENOYL-COA HYDRATASE"/>
    <property type="match status" value="1"/>
</dbReference>
<evidence type="ECO:0000256" key="3">
    <source>
        <dbReference type="ARBA" id="ARBA00005254"/>
    </source>
</evidence>
<reference evidence="9" key="1">
    <citation type="submission" date="2020-10" db="EMBL/GenBank/DDBJ databases">
        <title>Microbiome of the Black Sea water column analyzed by genome centric metagenomics.</title>
        <authorList>
            <person name="Cabello-Yeves P.J."/>
            <person name="Callieri C."/>
            <person name="Picazo A."/>
            <person name="Mehrshad M."/>
            <person name="Haro-Moreno J.M."/>
            <person name="Roda-Garcia J."/>
            <person name="Dzembekova N."/>
            <person name="Slabakova V."/>
            <person name="Slabakova N."/>
            <person name="Moncheva S."/>
            <person name="Rodriguez-Valera F."/>
        </authorList>
    </citation>
    <scope>NUCLEOTIDE SEQUENCE</scope>
    <source>
        <strain evidence="9">BS30m-G43</strain>
    </source>
</reference>
<keyword evidence="5" id="KW-0007">Acetylation</keyword>
<dbReference type="GO" id="GO:0005737">
    <property type="term" value="C:cytoplasm"/>
    <property type="evidence" value="ECO:0007669"/>
    <property type="project" value="UniProtKB-ARBA"/>
</dbReference>
<dbReference type="Pfam" id="PF00378">
    <property type="entry name" value="ECH_1"/>
    <property type="match status" value="1"/>
</dbReference>
<evidence type="ECO:0000313" key="10">
    <source>
        <dbReference type="Proteomes" id="UP000705230"/>
    </source>
</evidence>
<sequence length="285" mass="31752">MDNATCFELNIKNGVAHLNMNRPDKFNSMTRLFWKELPEIIKEIDKGAQARVILLTGEGKHFSSGMDLGNFSAGSADKKKDPARLREVFYHEVLELQDAFTALEECRMPTIAAIQGACVGGGIDMVAACDMRYCSADAFFKIAEVDIGIAADVGTLQRLPTLIPIAAVRELAYTGRKFDAVEAKTLGMVNEVFESYEELMVEVEKIAQTIASKSPLVTRVIKKQINYARDHSVQDSLDYHAAWNSSLLSGRDMEAAMTSYMNKENGEYDDLEEQKSFWEKDGLIP</sequence>
<name>A0A937JEB5_9GAMM</name>
<comment type="similarity">
    <text evidence="3">Belongs to the enoyl-CoA hydratase/isomerase family.</text>
</comment>
<comment type="subcellular location">
    <subcellularLocation>
        <location evidence="1">Peroxisome</location>
    </subcellularLocation>
</comment>
<comment type="pathway">
    <text evidence="2">Lipid metabolism; fatty acid beta-oxidation.</text>
</comment>
<dbReference type="InterPro" id="IPR014748">
    <property type="entry name" value="Enoyl-CoA_hydra_C"/>
</dbReference>
<organism evidence="9 10">
    <name type="scientific">SAR86 cluster bacterium</name>
    <dbReference type="NCBI Taxonomy" id="2030880"/>
    <lineage>
        <taxon>Bacteria</taxon>
        <taxon>Pseudomonadati</taxon>
        <taxon>Pseudomonadota</taxon>
        <taxon>Gammaproteobacteria</taxon>
        <taxon>SAR86 cluster</taxon>
    </lineage>
</organism>
<keyword evidence="8" id="KW-0413">Isomerase</keyword>
<dbReference type="InterPro" id="IPR029045">
    <property type="entry name" value="ClpP/crotonase-like_dom_sf"/>
</dbReference>
<evidence type="ECO:0000256" key="5">
    <source>
        <dbReference type="ARBA" id="ARBA00022990"/>
    </source>
</evidence>
<dbReference type="EMBL" id="JADHSG010000003">
    <property type="protein sequence ID" value="MBL6903173.1"/>
    <property type="molecule type" value="Genomic_DNA"/>
</dbReference>
<gene>
    <name evidence="9" type="ORF">ISR29_03120</name>
</gene>
<evidence type="ECO:0000256" key="4">
    <source>
        <dbReference type="ARBA" id="ARBA00022832"/>
    </source>
</evidence>
<dbReference type="CDD" id="cd06558">
    <property type="entry name" value="crotonase-like"/>
    <property type="match status" value="1"/>
</dbReference>
<keyword evidence="6" id="KW-0443">Lipid metabolism</keyword>
<dbReference type="Gene3D" id="1.10.12.10">
    <property type="entry name" value="Lyase 2-enoyl-coa Hydratase, Chain A, domain 2"/>
    <property type="match status" value="1"/>
</dbReference>
<dbReference type="Proteomes" id="UP000705230">
    <property type="component" value="Unassembled WGS sequence"/>
</dbReference>
<evidence type="ECO:0000256" key="8">
    <source>
        <dbReference type="ARBA" id="ARBA00023235"/>
    </source>
</evidence>
<evidence type="ECO:0000313" key="9">
    <source>
        <dbReference type="EMBL" id="MBL6903173.1"/>
    </source>
</evidence>
<dbReference type="InterPro" id="IPR001753">
    <property type="entry name" value="Enoyl-CoA_hydra/iso"/>
</dbReference>
<dbReference type="InterPro" id="IPR045002">
    <property type="entry name" value="Ech1-like"/>
</dbReference>
<dbReference type="FunFam" id="1.10.12.10:FF:000004">
    <property type="entry name" value="Delta3,5-delta2,4-dienoyl-CoA isomerase"/>
    <property type="match status" value="1"/>
</dbReference>
<proteinExistence type="inferred from homology"/>
<evidence type="ECO:0000256" key="7">
    <source>
        <dbReference type="ARBA" id="ARBA00023140"/>
    </source>
</evidence>
<keyword evidence="7" id="KW-0576">Peroxisome</keyword>
<dbReference type="GO" id="GO:0006631">
    <property type="term" value="P:fatty acid metabolic process"/>
    <property type="evidence" value="ECO:0007669"/>
    <property type="project" value="UniProtKB-KW"/>
</dbReference>
<evidence type="ECO:0000256" key="6">
    <source>
        <dbReference type="ARBA" id="ARBA00023098"/>
    </source>
</evidence>
<dbReference type="NCBIfam" id="NF004794">
    <property type="entry name" value="PRK06142.1"/>
    <property type="match status" value="1"/>
</dbReference>
<dbReference type="GO" id="GO:0016853">
    <property type="term" value="F:isomerase activity"/>
    <property type="evidence" value="ECO:0007669"/>
    <property type="project" value="UniProtKB-KW"/>
</dbReference>
<protein>
    <submittedName>
        <fullName evidence="9">Crotonase/enoyl-CoA hydratase family protein</fullName>
    </submittedName>
</protein>
<dbReference type="FunFam" id="3.90.226.10:FF:000024">
    <property type="entry name" value="Delta3,5-delta2,4-dienoyl-CoA isomerase"/>
    <property type="match status" value="1"/>
</dbReference>
<comment type="caution">
    <text evidence="9">The sequence shown here is derived from an EMBL/GenBank/DDBJ whole genome shotgun (WGS) entry which is preliminary data.</text>
</comment>
<keyword evidence="4" id="KW-0276">Fatty acid metabolism</keyword>
<accession>A0A937JEB5</accession>
<dbReference type="SUPFAM" id="SSF52096">
    <property type="entry name" value="ClpP/crotonase"/>
    <property type="match status" value="1"/>
</dbReference>
<evidence type="ECO:0000256" key="2">
    <source>
        <dbReference type="ARBA" id="ARBA00005005"/>
    </source>
</evidence>